<comment type="similarity">
    <text evidence="2 8">Belongs to the CarA family.</text>
</comment>
<dbReference type="PRINTS" id="PR00099">
    <property type="entry name" value="CPSGATASE"/>
</dbReference>
<dbReference type="NCBIfam" id="TIGR01368">
    <property type="entry name" value="CPSaseIIsmall"/>
    <property type="match status" value="1"/>
</dbReference>
<feature type="region of interest" description="CPSase" evidence="8">
    <location>
        <begin position="1"/>
        <end position="203"/>
    </location>
</feature>
<dbReference type="Proteomes" id="UP001195660">
    <property type="component" value="Unassembled WGS sequence"/>
</dbReference>
<dbReference type="PANTHER" id="PTHR43418">
    <property type="entry name" value="MULTIFUNCTIONAL TRYPTOPHAN BIOSYNTHESIS PROTEIN-RELATED"/>
    <property type="match status" value="1"/>
</dbReference>
<keyword evidence="6 8" id="KW-0315">Glutamine amidotransferase</keyword>
<comment type="catalytic activity">
    <reaction evidence="7 8">
        <text>hydrogencarbonate + L-glutamine + 2 ATP + H2O = carbamoyl phosphate + L-glutamate + 2 ADP + phosphate + 2 H(+)</text>
        <dbReference type="Rhea" id="RHEA:18633"/>
        <dbReference type="ChEBI" id="CHEBI:15377"/>
        <dbReference type="ChEBI" id="CHEBI:15378"/>
        <dbReference type="ChEBI" id="CHEBI:17544"/>
        <dbReference type="ChEBI" id="CHEBI:29985"/>
        <dbReference type="ChEBI" id="CHEBI:30616"/>
        <dbReference type="ChEBI" id="CHEBI:43474"/>
        <dbReference type="ChEBI" id="CHEBI:58228"/>
        <dbReference type="ChEBI" id="CHEBI:58359"/>
        <dbReference type="ChEBI" id="CHEBI:456216"/>
        <dbReference type="EC" id="6.3.5.5"/>
    </reaction>
</comment>
<feature type="active site" evidence="8">
    <location>
        <position position="366"/>
    </location>
</feature>
<keyword evidence="4 8" id="KW-0547">Nucleotide-binding</keyword>
<evidence type="ECO:0000256" key="2">
    <source>
        <dbReference type="ARBA" id="ARBA00007800"/>
    </source>
</evidence>
<keyword evidence="3 8" id="KW-0436">Ligase</keyword>
<evidence type="ECO:0000256" key="3">
    <source>
        <dbReference type="ARBA" id="ARBA00022598"/>
    </source>
</evidence>
<dbReference type="Gene3D" id="3.40.50.880">
    <property type="match status" value="1"/>
</dbReference>
<evidence type="ECO:0000313" key="10">
    <source>
        <dbReference type="EMBL" id="MBM5571191.1"/>
    </source>
</evidence>
<dbReference type="InterPro" id="IPR002474">
    <property type="entry name" value="CarbamoylP_synth_ssu_N"/>
</dbReference>
<feature type="binding site" evidence="8">
    <location>
        <position position="61"/>
    </location>
    <ligand>
        <name>L-glutamine</name>
        <dbReference type="ChEBI" id="CHEBI:58359"/>
    </ligand>
</feature>
<dbReference type="NCBIfam" id="NF009475">
    <property type="entry name" value="PRK12838.1"/>
    <property type="match status" value="1"/>
</dbReference>
<evidence type="ECO:0000256" key="5">
    <source>
        <dbReference type="ARBA" id="ARBA00022840"/>
    </source>
</evidence>
<dbReference type="Pfam" id="PF00117">
    <property type="entry name" value="GATase"/>
    <property type="match status" value="1"/>
</dbReference>
<proteinExistence type="inferred from homology"/>
<feature type="active site" description="Nucleophile" evidence="8">
    <location>
        <position position="280"/>
    </location>
</feature>
<keyword evidence="8" id="KW-0665">Pyrimidine biosynthesis</keyword>
<dbReference type="EC" id="6.3.5.5" evidence="8"/>
<dbReference type="InterPro" id="IPR036480">
    <property type="entry name" value="CarbP_synth_ssu_N_sf"/>
</dbReference>
<dbReference type="SUPFAM" id="SSF52317">
    <property type="entry name" value="Class I glutamine amidotransferase-like"/>
    <property type="match status" value="1"/>
</dbReference>
<evidence type="ECO:0000256" key="8">
    <source>
        <dbReference type="HAMAP-Rule" id="MF_01209"/>
    </source>
</evidence>
<keyword evidence="5 8" id="KW-0067">ATP-binding</keyword>
<feature type="binding site" evidence="8">
    <location>
        <position position="284"/>
    </location>
    <ligand>
        <name>L-glutamine</name>
        <dbReference type="ChEBI" id="CHEBI:58359"/>
    </ligand>
</feature>
<dbReference type="Pfam" id="PF00988">
    <property type="entry name" value="CPSase_sm_chain"/>
    <property type="match status" value="1"/>
</dbReference>
<dbReference type="EMBL" id="WOFE01000002">
    <property type="protein sequence ID" value="MBM5571191.1"/>
    <property type="molecule type" value="Genomic_DNA"/>
</dbReference>
<evidence type="ECO:0000256" key="4">
    <source>
        <dbReference type="ARBA" id="ARBA00022741"/>
    </source>
</evidence>
<accession>A0ABS2CCV1</accession>
<evidence type="ECO:0000256" key="7">
    <source>
        <dbReference type="ARBA" id="ARBA00048816"/>
    </source>
</evidence>
<organism evidence="10 11">
    <name type="scientific">Deefgea chitinilytica</name>
    <dbReference type="NCBI Taxonomy" id="570276"/>
    <lineage>
        <taxon>Bacteria</taxon>
        <taxon>Pseudomonadati</taxon>
        <taxon>Pseudomonadota</taxon>
        <taxon>Betaproteobacteria</taxon>
        <taxon>Neisseriales</taxon>
        <taxon>Chitinibacteraceae</taxon>
        <taxon>Deefgea</taxon>
    </lineage>
</organism>
<dbReference type="PANTHER" id="PTHR43418:SF7">
    <property type="entry name" value="CARBAMOYL-PHOSPHATE SYNTHASE SMALL CHAIN"/>
    <property type="match status" value="1"/>
</dbReference>
<dbReference type="InterPro" id="IPR029062">
    <property type="entry name" value="Class_I_gatase-like"/>
</dbReference>
<keyword evidence="11" id="KW-1185">Reference proteome</keyword>
<feature type="binding site" evidence="8">
    <location>
        <position position="324"/>
    </location>
    <ligand>
        <name>L-glutamine</name>
        <dbReference type="ChEBI" id="CHEBI:58359"/>
    </ligand>
</feature>
<feature type="binding site" evidence="8">
    <location>
        <position position="281"/>
    </location>
    <ligand>
        <name>L-glutamine</name>
        <dbReference type="ChEBI" id="CHEBI:58359"/>
    </ligand>
</feature>
<dbReference type="PROSITE" id="PS51273">
    <property type="entry name" value="GATASE_TYPE_1"/>
    <property type="match status" value="1"/>
</dbReference>
<dbReference type="Gene3D" id="3.50.30.20">
    <property type="entry name" value="Carbamoyl-phosphate synthase small subunit, N-terminal domain"/>
    <property type="match status" value="1"/>
</dbReference>
<dbReference type="SMART" id="SM01097">
    <property type="entry name" value="CPSase_sm_chain"/>
    <property type="match status" value="1"/>
</dbReference>
<comment type="subunit">
    <text evidence="8">Composed of two chains; the small (or glutamine) chain promotes the hydrolysis of glutamine to ammonia, which is used by the large (or ammonia) chain to synthesize carbamoyl phosphate. Tetramer of heterodimers (alpha,beta)4.</text>
</comment>
<evidence type="ECO:0000313" key="11">
    <source>
        <dbReference type="Proteomes" id="UP001195660"/>
    </source>
</evidence>
<dbReference type="InterPro" id="IPR006274">
    <property type="entry name" value="CarbamoylP_synth_ssu"/>
</dbReference>
<comment type="pathway">
    <text evidence="8">Pyrimidine metabolism; UMP biosynthesis via de novo pathway; (S)-dihydroorotate from bicarbonate: step 1/3.</text>
</comment>
<comment type="pathway">
    <text evidence="1 8">Amino-acid biosynthesis; L-arginine biosynthesis; carbamoyl phosphate from bicarbonate: step 1/1.</text>
</comment>
<comment type="function">
    <text evidence="8">Small subunit of the glutamine-dependent carbamoyl phosphate synthetase (CPSase). CPSase catalyzes the formation of carbamoyl phosphate from the ammonia moiety of glutamine, carbonate, and phosphate donated by ATP, constituting the first step of 2 biosynthetic pathways, one leading to arginine and/or urea and the other to pyrimidine nucleotides. The small subunit (glutamine amidotransferase) binds and cleaves glutamine to supply the large subunit with the substrate ammonia.</text>
</comment>
<feature type="binding site" evidence="8">
    <location>
        <position position="252"/>
    </location>
    <ligand>
        <name>L-glutamine</name>
        <dbReference type="ChEBI" id="CHEBI:58359"/>
    </ligand>
</feature>
<feature type="binding site" evidence="8">
    <location>
        <position position="322"/>
    </location>
    <ligand>
        <name>L-glutamine</name>
        <dbReference type="ChEBI" id="CHEBI:58359"/>
    </ligand>
</feature>
<sequence>MPWSRPVSTTVPTPATTPAILALADGTIFHGISIGADGETIGEVVFNTSMTGYQEILTDPSYTKQIVTLTYPHVGNYGVNAEDTESRAVFAEGLIIRDLPLLHSNFRSTMSLGEYLKQNNVVAIAEIDTRKLTRILREKGAQPGCIISGENIDEAAAVAKAKSFGSMAGQDLAKVVSCEKSYEWTTAEWKLGVGYTVQSNPKFHVVAYDFGVKYNILRMLAERGCKLTVVPAQTSAADVLALNPDGVFLSNGPGDPEPCDYAISAIQQLLAKKLPIFGICLGHQLLGLAAGGKTSKMKFGHHGANHPVQDLDSKHVMITSQNHGFQVDETSLPANVRVTHRSLFDGTVQGIELTDTPAFSFQGHPEASPGPHDVAYLFDKFIAQLASAREG</sequence>
<comment type="catalytic activity">
    <reaction evidence="8">
        <text>L-glutamine + H2O = L-glutamate + NH4(+)</text>
        <dbReference type="Rhea" id="RHEA:15889"/>
        <dbReference type="ChEBI" id="CHEBI:15377"/>
        <dbReference type="ChEBI" id="CHEBI:28938"/>
        <dbReference type="ChEBI" id="CHEBI:29985"/>
        <dbReference type="ChEBI" id="CHEBI:58359"/>
    </reaction>
</comment>
<dbReference type="InterPro" id="IPR050472">
    <property type="entry name" value="Anth_synth/Amidotransfase"/>
</dbReference>
<reference evidence="10 11" key="1">
    <citation type="submission" date="2019-11" db="EMBL/GenBank/DDBJ databases">
        <title>Novel Deefgea species.</title>
        <authorList>
            <person name="Han J.-H."/>
        </authorList>
    </citation>
    <scope>NUCLEOTIDE SEQUENCE [LARGE SCALE GENOMIC DNA]</scope>
    <source>
        <strain evidence="10 11">LMG 24817</strain>
    </source>
</reference>
<dbReference type="GO" id="GO:0004088">
    <property type="term" value="F:carbamoyl-phosphate synthase (glutamine-hydrolyzing) activity"/>
    <property type="evidence" value="ECO:0007669"/>
    <property type="project" value="UniProtKB-EC"/>
</dbReference>
<feature type="binding site" evidence="8">
    <location>
        <position position="254"/>
    </location>
    <ligand>
        <name>L-glutamine</name>
        <dbReference type="ChEBI" id="CHEBI:58359"/>
    </ligand>
</feature>
<dbReference type="PRINTS" id="PR00096">
    <property type="entry name" value="GATASE"/>
</dbReference>
<keyword evidence="8" id="KW-0028">Amino-acid biosynthesis</keyword>
<evidence type="ECO:0000256" key="6">
    <source>
        <dbReference type="ARBA" id="ARBA00022962"/>
    </source>
</evidence>
<comment type="caution">
    <text evidence="10">The sequence shown here is derived from an EMBL/GenBank/DDBJ whole genome shotgun (WGS) entry which is preliminary data.</text>
</comment>
<feature type="active site" evidence="8">
    <location>
        <position position="364"/>
    </location>
</feature>
<feature type="binding site" evidence="8">
    <location>
        <position position="325"/>
    </location>
    <ligand>
        <name>L-glutamine</name>
        <dbReference type="ChEBI" id="CHEBI:58359"/>
    </ligand>
</feature>
<dbReference type="PRINTS" id="PR00097">
    <property type="entry name" value="ANTSNTHASEII"/>
</dbReference>
<dbReference type="SUPFAM" id="SSF52021">
    <property type="entry name" value="Carbamoyl phosphate synthetase, small subunit N-terminal domain"/>
    <property type="match status" value="1"/>
</dbReference>
<name>A0ABS2CCV1_9NEIS</name>
<dbReference type="InterPro" id="IPR017926">
    <property type="entry name" value="GATASE"/>
</dbReference>
<keyword evidence="8" id="KW-0055">Arginine biosynthesis</keyword>
<feature type="domain" description="Carbamoyl-phosphate synthase small subunit N-terminal" evidence="9">
    <location>
        <begin position="17"/>
        <end position="147"/>
    </location>
</feature>
<dbReference type="HAMAP" id="MF_01209">
    <property type="entry name" value="CPSase_S_chain"/>
    <property type="match status" value="1"/>
</dbReference>
<dbReference type="CDD" id="cd01744">
    <property type="entry name" value="GATase1_CPSase"/>
    <property type="match status" value="1"/>
</dbReference>
<protein>
    <recommendedName>
        <fullName evidence="8">Carbamoyl phosphate synthase small chain</fullName>
        <ecNumber evidence="8">6.3.5.5</ecNumber>
    </recommendedName>
    <alternativeName>
        <fullName evidence="8">Carbamoyl phosphate synthetase glutamine chain</fullName>
    </alternativeName>
</protein>
<evidence type="ECO:0000256" key="1">
    <source>
        <dbReference type="ARBA" id="ARBA00005077"/>
    </source>
</evidence>
<dbReference type="InterPro" id="IPR035686">
    <property type="entry name" value="CPSase_GATase1"/>
</dbReference>
<gene>
    <name evidence="8 10" type="primary">carA</name>
    <name evidence="10" type="ORF">GM173_06305</name>
</gene>
<evidence type="ECO:0000259" key="9">
    <source>
        <dbReference type="SMART" id="SM01097"/>
    </source>
</evidence>